<evidence type="ECO:0000256" key="3">
    <source>
        <dbReference type="ARBA" id="ARBA00022741"/>
    </source>
</evidence>
<evidence type="ECO:0000313" key="10">
    <source>
        <dbReference type="Proteomes" id="UP000694546"/>
    </source>
</evidence>
<feature type="region of interest" description="Disordered" evidence="7">
    <location>
        <begin position="722"/>
        <end position="754"/>
    </location>
</feature>
<sequence length="1060" mass="117287">MPAPPPHILPQLLAPLEGRTKGPMLVHQLLHPTPLKPIRGTPSRNLRTLLRRERLSRGSGPTTRGGSEESSSSSSNQSSIDLDDEVEEVERDLTSTYFLKADAVGRGIRAKTSGERLHLVRHGAMRDPIGETRDSIDIGKPLMSDSIRVGVITGQEVFENELKQLDSEREDRMINLCVENEMHHQIRSYPNEEYTSQACIKGTAKYINCDPDDRYSERQCRLGDGREVVVPSLGKNPHQSVNGFLGDGEEVKPCTVMTSATIAVVERSQYSTTTVNLTLSQKNCQRDFMTSPVKPVKTKERRTNGKMRNRATNSQFPQSFGILNGSKSKLDPKTNSVSATQVKTRIRKKPNLVINGEATVSSVKSKPNSVEVAQQNADTPVASESFTGGYRTYSKGPNSDRSNEKGPHVIPAARELRSAGQPKRTPVVVPSPRSKSVVDLITYKDMFQTINRGDDGPVIYEMFAGPMFDKLRISASCDKPKVGTVSMPPRKSHQTFKVKKQPLKKPVEHRKLRRSPAEKMVVSSTGKRKAVSASKVEPCLTAGQGKDPHKMEDDPKLDLQTQPDSFLTEESEEEEEKYLEPSSDRGGDQMMSVIQEVQSGYGSETLKPDELSSARQMQRERSSRRHDVEDLQDGHELNPHNLRTSSAHSSRSRDGGETYHQVPEPVRSQSPKQTKINSRTSDRSNGTISPVYRECLDEVGEGPMTDELLKCLAQELISLDETDTSIGPSPIFQPFGSRGKGEGPGRPKQKMPEQISSTLDSVVEDTITWTKGEVLGRGAYGTVFCGLTNQGTLIAVKQVSLDTSEPAAADREYGRLQEEVELLKNLTHTNIVGFLGTSLRQHMVSIFMEYVPGGSIASVLHRFGPLPEHVLSLYSHQILEGVAYLHLNRVIHRDLKGNNIMLMPTGVVKLIDFGCARRLSRLNPSSSHSADLIKSVHGTPYWMAPEVITESGYGRKSDIWSVGCTVFEMATGKPPLAHMDKLAALFYIGAQRGSMPSLPDGFSRHASNFVDVCLTSDQKLRPSAEQLLKHPFIPNKTRENSPETQRRPCCAAHPDGFCHW</sequence>
<dbReference type="PROSITE" id="PS00107">
    <property type="entry name" value="PROTEIN_KINASE_ATP"/>
    <property type="match status" value="1"/>
</dbReference>
<dbReference type="AlphaFoldDB" id="A0A8C5BWY5"/>
<feature type="binding site" evidence="6">
    <location>
        <position position="797"/>
    </location>
    <ligand>
        <name>ATP</name>
        <dbReference type="ChEBI" id="CHEBI:30616"/>
    </ligand>
</feature>
<evidence type="ECO:0000256" key="4">
    <source>
        <dbReference type="ARBA" id="ARBA00022777"/>
    </source>
</evidence>
<dbReference type="InterPro" id="IPR011009">
    <property type="entry name" value="Kinase-like_dom_sf"/>
</dbReference>
<dbReference type="GO" id="GO:0005524">
    <property type="term" value="F:ATP binding"/>
    <property type="evidence" value="ECO:0007669"/>
    <property type="project" value="UniProtKB-KW"/>
</dbReference>
<reference evidence="9" key="2">
    <citation type="submission" date="2025-09" db="UniProtKB">
        <authorList>
            <consortium name="Ensembl"/>
        </authorList>
    </citation>
    <scope>IDENTIFICATION</scope>
</reference>
<feature type="region of interest" description="Disordered" evidence="7">
    <location>
        <begin position="481"/>
        <end position="589"/>
    </location>
</feature>
<dbReference type="PANTHER" id="PTHR11584">
    <property type="entry name" value="SERINE/THREONINE PROTEIN KINASE"/>
    <property type="match status" value="1"/>
</dbReference>
<feature type="compositionally biased region" description="Low complexity" evidence="7">
    <location>
        <begin position="57"/>
        <end position="79"/>
    </location>
</feature>
<organism evidence="9 10">
    <name type="scientific">Gadus morhua</name>
    <name type="common">Atlantic cod</name>
    <dbReference type="NCBI Taxonomy" id="8049"/>
    <lineage>
        <taxon>Eukaryota</taxon>
        <taxon>Metazoa</taxon>
        <taxon>Chordata</taxon>
        <taxon>Craniata</taxon>
        <taxon>Vertebrata</taxon>
        <taxon>Euteleostomi</taxon>
        <taxon>Actinopterygii</taxon>
        <taxon>Neopterygii</taxon>
        <taxon>Teleostei</taxon>
        <taxon>Neoteleostei</taxon>
        <taxon>Acanthomorphata</taxon>
        <taxon>Zeiogadaria</taxon>
        <taxon>Gadariae</taxon>
        <taxon>Gadiformes</taxon>
        <taxon>Gadoidei</taxon>
        <taxon>Gadidae</taxon>
        <taxon>Gadus</taxon>
    </lineage>
</organism>
<evidence type="ECO:0000256" key="2">
    <source>
        <dbReference type="ARBA" id="ARBA00022679"/>
    </source>
</evidence>
<feature type="region of interest" description="Disordered" evidence="7">
    <location>
        <begin position="602"/>
        <end position="688"/>
    </location>
</feature>
<dbReference type="SMART" id="SM00220">
    <property type="entry name" value="S_TKc"/>
    <property type="match status" value="1"/>
</dbReference>
<keyword evidence="5 6" id="KW-0067">ATP-binding</keyword>
<proteinExistence type="predicted"/>
<dbReference type="InterPro" id="IPR008271">
    <property type="entry name" value="Ser/Thr_kinase_AS"/>
</dbReference>
<feature type="region of interest" description="Disordered" evidence="7">
    <location>
        <begin position="316"/>
        <end position="340"/>
    </location>
</feature>
<feature type="compositionally biased region" description="Basic residues" evidence="7">
    <location>
        <begin position="490"/>
        <end position="514"/>
    </location>
</feature>
<feature type="compositionally biased region" description="Basic and acidic residues" evidence="7">
    <location>
        <begin position="578"/>
        <end position="587"/>
    </location>
</feature>
<feature type="compositionally biased region" description="Basic and acidic residues" evidence="7">
    <location>
        <begin position="606"/>
        <end position="638"/>
    </location>
</feature>
<dbReference type="PANTHER" id="PTHR11584:SF369">
    <property type="entry name" value="MITOGEN-ACTIVATED PROTEIN KINASE KINASE KINASE 19-RELATED"/>
    <property type="match status" value="1"/>
</dbReference>
<keyword evidence="10" id="KW-1185">Reference proteome</keyword>
<dbReference type="Gene3D" id="1.10.510.10">
    <property type="entry name" value="Transferase(Phosphotransferase) domain 1"/>
    <property type="match status" value="1"/>
</dbReference>
<dbReference type="PROSITE" id="PS50011">
    <property type="entry name" value="PROTEIN_KINASE_DOM"/>
    <property type="match status" value="1"/>
</dbReference>
<name>A0A8C5BWY5_GADMO</name>
<feature type="compositionally biased region" description="Polar residues" evidence="7">
    <location>
        <begin position="667"/>
        <end position="688"/>
    </location>
</feature>
<dbReference type="SUPFAM" id="SSF56112">
    <property type="entry name" value="Protein kinase-like (PK-like)"/>
    <property type="match status" value="1"/>
</dbReference>
<dbReference type="Pfam" id="PF00069">
    <property type="entry name" value="Pkinase"/>
    <property type="match status" value="1"/>
</dbReference>
<evidence type="ECO:0000313" key="9">
    <source>
        <dbReference type="Ensembl" id="ENSGMOP00000051870.1"/>
    </source>
</evidence>
<keyword evidence="1" id="KW-0723">Serine/threonine-protein kinase</keyword>
<evidence type="ECO:0000256" key="1">
    <source>
        <dbReference type="ARBA" id="ARBA00022527"/>
    </source>
</evidence>
<keyword evidence="3 6" id="KW-0547">Nucleotide-binding</keyword>
<dbReference type="Ensembl" id="ENSGMOT00000049219.1">
    <property type="protein sequence ID" value="ENSGMOP00000051870.1"/>
    <property type="gene ID" value="ENSGMOG00000031320.1"/>
</dbReference>
<reference evidence="9" key="1">
    <citation type="submission" date="2025-08" db="UniProtKB">
        <authorList>
            <consortium name="Ensembl"/>
        </authorList>
    </citation>
    <scope>IDENTIFICATION</scope>
</reference>
<evidence type="ECO:0000256" key="5">
    <source>
        <dbReference type="ARBA" id="ARBA00022840"/>
    </source>
</evidence>
<feature type="region of interest" description="Disordered" evidence="7">
    <location>
        <begin position="33"/>
        <end position="87"/>
    </location>
</feature>
<feature type="compositionally biased region" description="Acidic residues" evidence="7">
    <location>
        <begin position="567"/>
        <end position="577"/>
    </location>
</feature>
<feature type="region of interest" description="Disordered" evidence="7">
    <location>
        <begin position="382"/>
        <end position="407"/>
    </location>
</feature>
<dbReference type="Proteomes" id="UP000694546">
    <property type="component" value="Chromosome 20"/>
</dbReference>
<dbReference type="InterPro" id="IPR000719">
    <property type="entry name" value="Prot_kinase_dom"/>
</dbReference>
<protein>
    <recommendedName>
        <fullName evidence="8">Protein kinase domain-containing protein</fullName>
    </recommendedName>
</protein>
<keyword evidence="4" id="KW-0418">Kinase</keyword>
<dbReference type="PROSITE" id="PS00108">
    <property type="entry name" value="PROTEIN_KINASE_ST"/>
    <property type="match status" value="1"/>
</dbReference>
<accession>A0A8C5BWY5</accession>
<dbReference type="GeneTree" id="ENSGT00940000160383"/>
<feature type="domain" description="Protein kinase" evidence="8">
    <location>
        <begin position="769"/>
        <end position="1033"/>
    </location>
</feature>
<dbReference type="InterPro" id="IPR017441">
    <property type="entry name" value="Protein_kinase_ATP_BS"/>
</dbReference>
<feature type="compositionally biased region" description="Basic and acidic residues" evidence="7">
    <location>
        <begin position="546"/>
        <end position="557"/>
    </location>
</feature>
<evidence type="ECO:0000256" key="6">
    <source>
        <dbReference type="PROSITE-ProRule" id="PRU10141"/>
    </source>
</evidence>
<evidence type="ECO:0000259" key="8">
    <source>
        <dbReference type="PROSITE" id="PS50011"/>
    </source>
</evidence>
<dbReference type="GO" id="GO:0004674">
    <property type="term" value="F:protein serine/threonine kinase activity"/>
    <property type="evidence" value="ECO:0007669"/>
    <property type="project" value="UniProtKB-KW"/>
</dbReference>
<evidence type="ECO:0000256" key="7">
    <source>
        <dbReference type="SAM" id="MobiDB-lite"/>
    </source>
</evidence>
<keyword evidence="2" id="KW-0808">Transferase</keyword>